<feature type="region of interest" description="Disordered" evidence="2">
    <location>
        <begin position="1"/>
        <end position="45"/>
    </location>
</feature>
<dbReference type="Proteomes" id="UP000612893">
    <property type="component" value="Unassembled WGS sequence"/>
</dbReference>
<dbReference type="EMBL" id="JAEKNR010000222">
    <property type="protein sequence ID" value="MBJ7600824.1"/>
    <property type="molecule type" value="Genomic_DNA"/>
</dbReference>
<gene>
    <name evidence="3" type="ORF">JF922_22495</name>
</gene>
<feature type="coiled-coil region" evidence="1">
    <location>
        <begin position="124"/>
        <end position="186"/>
    </location>
</feature>
<organism evidence="3 4">
    <name type="scientific">Candidatus Nephthysia bennettiae</name>
    <dbReference type="NCBI Taxonomy" id="3127016"/>
    <lineage>
        <taxon>Bacteria</taxon>
        <taxon>Bacillati</taxon>
        <taxon>Candidatus Dormiibacterota</taxon>
        <taxon>Candidatus Dormibacteria</taxon>
        <taxon>Candidatus Dormibacterales</taxon>
        <taxon>Candidatus Dormibacteraceae</taxon>
        <taxon>Candidatus Nephthysia</taxon>
    </lineage>
</organism>
<comment type="caution">
    <text evidence="3">The sequence shown here is derived from an EMBL/GenBank/DDBJ whole genome shotgun (WGS) entry which is preliminary data.</text>
</comment>
<protein>
    <submittedName>
        <fullName evidence="3">Uncharacterized protein</fullName>
    </submittedName>
</protein>
<evidence type="ECO:0000313" key="4">
    <source>
        <dbReference type="Proteomes" id="UP000612893"/>
    </source>
</evidence>
<keyword evidence="4" id="KW-1185">Reference proteome</keyword>
<accession>A0A934K8H8</accession>
<sequence length="484" mass="52410">MGPNDQATATSAETAEAAAGSSANQRPAETAAPAQSDKEAPGQARRLLSRDGNWWWNGRRWVPATTEDGLWRWDGSRWQPTKSLEGRRPEDLAATLGVLAEDRYAEAGAILAGYVVDWQPEGKLQRLAEQAREVGERLRRAEEAFAVDGSGRGGILGRRGVPFSDRRQLEEERDALRSEYRALTSRLGREAPQPSVKEADDVLGAARNLDERAALLTTGLAEVDEAERMRADSAVAAQKELATAEEVRLRALQEARRAVEASEAAHAWAVAEARGRLRAVLTPGSGELKAGLGLLRLHATVLETPSGRLPAAGLSAYADTASELWRQHRNPLADLILLETPEAESFLTALTEGGSGLFLLIMGPTGAALWSCPPGQEKGARRFAAVVGEHAREAAAARQEREAKSRKAEGELETVYGDRSKVETAEAELSRIDADPGLLGAIDDARQRLERARADTPELNDARRKVLELARRVIAPPEPLRVAK</sequence>
<dbReference type="RefSeq" id="WP_338204804.1">
    <property type="nucleotide sequence ID" value="NZ_JAEKNR010000222.1"/>
</dbReference>
<reference evidence="3" key="1">
    <citation type="submission" date="2020-10" db="EMBL/GenBank/DDBJ databases">
        <title>Ca. Dormibacterota MAGs.</title>
        <authorList>
            <person name="Montgomery K."/>
        </authorList>
    </citation>
    <scope>NUCLEOTIDE SEQUENCE [LARGE SCALE GENOMIC DNA]</scope>
    <source>
        <strain evidence="3">SC8812_S17_10</strain>
    </source>
</reference>
<name>A0A934K8H8_9BACT</name>
<proteinExistence type="predicted"/>
<keyword evidence="1" id="KW-0175">Coiled coil</keyword>
<evidence type="ECO:0000313" key="3">
    <source>
        <dbReference type="EMBL" id="MBJ7600824.1"/>
    </source>
</evidence>
<evidence type="ECO:0000256" key="2">
    <source>
        <dbReference type="SAM" id="MobiDB-lite"/>
    </source>
</evidence>
<dbReference type="AlphaFoldDB" id="A0A934K8H8"/>
<evidence type="ECO:0000256" key="1">
    <source>
        <dbReference type="SAM" id="Coils"/>
    </source>
</evidence>
<feature type="compositionally biased region" description="Low complexity" evidence="2">
    <location>
        <begin position="7"/>
        <end position="23"/>
    </location>
</feature>